<accession>F4FYB3</accession>
<feature type="transmembrane region" description="Helical" evidence="7">
    <location>
        <begin position="398"/>
        <end position="418"/>
    </location>
</feature>
<dbReference type="Pfam" id="PF03176">
    <property type="entry name" value="MMPL"/>
    <property type="match status" value="2"/>
</dbReference>
<dbReference type="KEGG" id="mcn:Mcup_0123"/>
<organism evidence="9 10">
    <name type="scientific">Metallosphaera cuprina (strain Ar-4)</name>
    <dbReference type="NCBI Taxonomy" id="1006006"/>
    <lineage>
        <taxon>Archaea</taxon>
        <taxon>Thermoproteota</taxon>
        <taxon>Thermoprotei</taxon>
        <taxon>Sulfolobales</taxon>
        <taxon>Sulfolobaceae</taxon>
        <taxon>Metallosphaera</taxon>
    </lineage>
</organism>
<reference evidence="9 10" key="1">
    <citation type="journal article" date="2011" name="J. Bacteriol.">
        <title>Complete genome sequence of Metallosphaera cuprina, a metal sulfide-oxidizing archaeon from a hot spring.</title>
        <authorList>
            <person name="Liu L.J."/>
            <person name="You X.Y."/>
            <person name="Zheng H."/>
            <person name="Wang S."/>
            <person name="Jiang C.Y."/>
            <person name="Liu S.J."/>
        </authorList>
    </citation>
    <scope>NUCLEOTIDE SEQUENCE [LARGE SCALE GENOMIC DNA]</scope>
    <source>
        <strain evidence="9 10">Ar-4</strain>
    </source>
</reference>
<dbReference type="Gene3D" id="1.20.1640.10">
    <property type="entry name" value="Multidrug efflux transporter AcrB transmembrane domain"/>
    <property type="match status" value="2"/>
</dbReference>
<feature type="transmembrane region" description="Helical" evidence="7">
    <location>
        <begin position="351"/>
        <end position="377"/>
    </location>
</feature>
<feature type="transmembrane region" description="Helical" evidence="7">
    <location>
        <begin position="424"/>
        <end position="447"/>
    </location>
</feature>
<evidence type="ECO:0000313" key="10">
    <source>
        <dbReference type="Proteomes" id="UP000007812"/>
    </source>
</evidence>
<name>F4FYB3_METCR</name>
<dbReference type="InterPro" id="IPR050545">
    <property type="entry name" value="Mycobact_MmpL"/>
</dbReference>
<dbReference type="InterPro" id="IPR004869">
    <property type="entry name" value="MMPL_dom"/>
</dbReference>
<dbReference type="PANTHER" id="PTHR33406:SF6">
    <property type="entry name" value="MEMBRANE PROTEIN YDGH-RELATED"/>
    <property type="match status" value="1"/>
</dbReference>
<dbReference type="STRING" id="1006006.Mcup_0123"/>
<feature type="transmembrane region" description="Helical" evidence="7">
    <location>
        <begin position="322"/>
        <end position="345"/>
    </location>
</feature>
<feature type="transmembrane region" description="Helical" evidence="7">
    <location>
        <begin position="769"/>
        <end position="792"/>
    </location>
</feature>
<evidence type="ECO:0000256" key="7">
    <source>
        <dbReference type="SAM" id="Phobius"/>
    </source>
</evidence>
<feature type="transmembrane region" description="Helical" evidence="7">
    <location>
        <begin position="485"/>
        <end position="502"/>
    </location>
</feature>
<dbReference type="Proteomes" id="UP000007812">
    <property type="component" value="Chromosome"/>
</dbReference>
<proteinExistence type="inferred from homology"/>
<comment type="subcellular location">
    <subcellularLocation>
        <location evidence="1">Cell membrane</location>
        <topology evidence="1">Multi-pass membrane protein</topology>
    </subcellularLocation>
</comment>
<protein>
    <submittedName>
        <fullName evidence="9">RND superfamily drug efflux protein</fullName>
    </submittedName>
</protein>
<feature type="transmembrane region" description="Helical" evidence="7">
    <location>
        <begin position="737"/>
        <end position="757"/>
    </location>
</feature>
<dbReference type="SUPFAM" id="SSF82866">
    <property type="entry name" value="Multidrug efflux transporter AcrB transmembrane domain"/>
    <property type="match status" value="2"/>
</dbReference>
<feature type="transmembrane region" description="Helical" evidence="7">
    <location>
        <begin position="667"/>
        <end position="688"/>
    </location>
</feature>
<keyword evidence="6 7" id="KW-0472">Membrane</keyword>
<gene>
    <name evidence="9" type="ordered locus">Mcup_0123</name>
</gene>
<keyword evidence="5 7" id="KW-1133">Transmembrane helix</keyword>
<evidence type="ECO:0000313" key="9">
    <source>
        <dbReference type="EMBL" id="AEB94232.1"/>
    </source>
</evidence>
<comment type="similarity">
    <text evidence="2">Belongs to the resistance-nodulation-cell division (RND) (TC 2.A.6) family. MmpL subfamily.</text>
</comment>
<feature type="transmembrane region" description="Helical" evidence="7">
    <location>
        <begin position="694"/>
        <end position="716"/>
    </location>
</feature>
<evidence type="ECO:0000256" key="6">
    <source>
        <dbReference type="ARBA" id="ARBA00023136"/>
    </source>
</evidence>
<dbReference type="EMBL" id="CP002656">
    <property type="protein sequence ID" value="AEB94232.1"/>
    <property type="molecule type" value="Genomic_DNA"/>
</dbReference>
<evidence type="ECO:0000256" key="1">
    <source>
        <dbReference type="ARBA" id="ARBA00004651"/>
    </source>
</evidence>
<feature type="transmembrane region" description="Helical" evidence="7">
    <location>
        <begin position="640"/>
        <end position="660"/>
    </location>
</feature>
<evidence type="ECO:0000259" key="8">
    <source>
        <dbReference type="Pfam" id="PF03176"/>
    </source>
</evidence>
<keyword evidence="4 7" id="KW-0812">Transmembrane</keyword>
<dbReference type="PANTHER" id="PTHR33406">
    <property type="entry name" value="MEMBRANE PROTEIN MJ1562-RELATED"/>
    <property type="match status" value="1"/>
</dbReference>
<dbReference type="eggNOG" id="arCOG02175">
    <property type="taxonomic scope" value="Archaea"/>
</dbReference>
<dbReference type="GO" id="GO:0005886">
    <property type="term" value="C:plasma membrane"/>
    <property type="evidence" value="ECO:0007669"/>
    <property type="project" value="UniProtKB-SubCell"/>
</dbReference>
<keyword evidence="3" id="KW-1003">Cell membrane</keyword>
<sequence length="808" mass="91094">MAPIVLQVQNFFVYSDSPFLSPQYKSVIVSEIMKTDFNISQSSVSNIYIIINGSYNESLRIINDSLKYLNEARLLTPSDIISLYQQLYFNGSENSSIEKDLIKINQLYLNLTSLRERLLLNISEFMFQLNVTYGLPLGKHVSANSTLIETFRVYYFIALENYSQINASRIAGYLTFKDPYLIFFGFNNYTNETLAKHFLEKFDNYSYLIFLLTGKHIPDQTFGSSYSFFMRSEQNASSFPVSLSNFHRNDSWLFIVQVPSNESLNNVNEFIDNIKAEVTGHLPIYARSELYTESNLKVIDLVTFTLVGILLILLLRSLVPILLLLGSAILGIEIAYSVLIVLHLFGYKIYYISGLVIPPIIFGITIDYSLLFIYRYFEEIRKGRQNPLNEAFRTAGKAAIFSGLSITLAFLSFLISPSPILKNIGIALVAGSLSSLFPSISFTYTSLRSIGINVLSFPQKHVPNPSDGRSKYLRFMINHSIKRKYYVLLTIFVVSIFSLWVFSTHNSNVDVNEIVPSTSEVVVGLNDLNNYFNYSLDYVIVPGSLNQTHNMVYMIAKKAISMGALVYSPVSLGKIVLDNSSAILNQFYSNGFSLMEIYIPYPVFSNGAINFTNWLISQGLLVGGSNAQRIDIVTNTVQTYYSFTLPLTIIFILIYLGFLLKSIAVPVRLTLSLLFSSLVGVAVMYSVFGTVYWLSPLIVFALLFSLGIDYDMFIVLRIREEEGSEDEKIRNGVEKTGLVVTAAGLILSGAFFSLMAADMQFLREIGFAVGFTILFDTFIVRPFVVPAVMSILGKYNWWPGVRSNRSKT</sequence>
<evidence type="ECO:0000256" key="2">
    <source>
        <dbReference type="ARBA" id="ARBA00010157"/>
    </source>
</evidence>
<keyword evidence="10" id="KW-1185">Reference proteome</keyword>
<feature type="domain" description="Membrane transport protein MMPL" evidence="8">
    <location>
        <begin position="642"/>
        <end position="801"/>
    </location>
</feature>
<evidence type="ECO:0000256" key="4">
    <source>
        <dbReference type="ARBA" id="ARBA00022692"/>
    </source>
</evidence>
<feature type="transmembrane region" description="Helical" evidence="7">
    <location>
        <begin position="298"/>
        <end position="315"/>
    </location>
</feature>
<dbReference type="AlphaFoldDB" id="F4FYB3"/>
<dbReference type="PATRIC" id="fig|1006006.8.peg.124"/>
<evidence type="ECO:0000256" key="3">
    <source>
        <dbReference type="ARBA" id="ARBA00022475"/>
    </source>
</evidence>
<evidence type="ECO:0000256" key="5">
    <source>
        <dbReference type="ARBA" id="ARBA00022989"/>
    </source>
</evidence>
<feature type="domain" description="Membrane transport protein MMPL" evidence="8">
    <location>
        <begin position="272"/>
        <end position="447"/>
    </location>
</feature>
<dbReference type="HOGENOM" id="CLU_345038_0_0_2"/>